<gene>
    <name evidence="2" type="ORF">N1032_22645</name>
</gene>
<dbReference type="RefSeq" id="WP_259542565.1">
    <property type="nucleotide sequence ID" value="NZ_JANLCJ010000049.1"/>
</dbReference>
<reference evidence="2" key="1">
    <citation type="submission" date="2022-08" db="EMBL/GenBank/DDBJ databases">
        <authorList>
            <person name="Deng Y."/>
            <person name="Han X.-F."/>
            <person name="Zhang Y.-Q."/>
        </authorList>
    </citation>
    <scope>NUCLEOTIDE SEQUENCE</scope>
    <source>
        <strain evidence="2">CPCC 203386</strain>
    </source>
</reference>
<evidence type="ECO:0008006" key="4">
    <source>
        <dbReference type="Google" id="ProtNLM"/>
    </source>
</evidence>
<evidence type="ECO:0000313" key="3">
    <source>
        <dbReference type="Proteomes" id="UP001165586"/>
    </source>
</evidence>
<accession>A0ABT2H998</accession>
<evidence type="ECO:0000256" key="1">
    <source>
        <dbReference type="SAM" id="MobiDB-lite"/>
    </source>
</evidence>
<evidence type="ECO:0000313" key="2">
    <source>
        <dbReference type="EMBL" id="MCS5736535.1"/>
    </source>
</evidence>
<feature type="compositionally biased region" description="Basic and acidic residues" evidence="1">
    <location>
        <begin position="285"/>
        <end position="294"/>
    </location>
</feature>
<dbReference type="EMBL" id="JANLCJ010000049">
    <property type="protein sequence ID" value="MCS5736535.1"/>
    <property type="molecule type" value="Genomic_DNA"/>
</dbReference>
<proteinExistence type="predicted"/>
<dbReference type="InterPro" id="IPR029060">
    <property type="entry name" value="PIN-like_dom_sf"/>
</dbReference>
<name>A0ABT2H998_9MICO</name>
<feature type="region of interest" description="Disordered" evidence="1">
    <location>
        <begin position="285"/>
        <end position="309"/>
    </location>
</feature>
<keyword evidence="3" id="KW-1185">Reference proteome</keyword>
<organism evidence="2 3">
    <name type="scientific">Herbiconiux daphne</name>
    <dbReference type="NCBI Taxonomy" id="2970914"/>
    <lineage>
        <taxon>Bacteria</taxon>
        <taxon>Bacillati</taxon>
        <taxon>Actinomycetota</taxon>
        <taxon>Actinomycetes</taxon>
        <taxon>Micrococcales</taxon>
        <taxon>Microbacteriaceae</taxon>
        <taxon>Herbiconiux</taxon>
    </lineage>
</organism>
<comment type="caution">
    <text evidence="2">The sequence shown here is derived from an EMBL/GenBank/DDBJ whole genome shotgun (WGS) entry which is preliminary data.</text>
</comment>
<sequence>MRALIDCDILRYQIGSIALEHPFLKKERVPAPVSEIERITEDTIQHVIKATGADSYVCVLSGKGNFRIELAKQEPYKGNRNASVGRPYHYDTVGDYIKRSHPTVVVDGIEADDWLGIEQRKDIENNIICSRDKDLGTVHGWHYRWACGDKQPERLNHYLSEFEAKEFFFHQMLTGDNTDNIMGCGIRKEVKWGGKLMLRRKGVGSGAADKILGACDTLQEMFDAVKQEYEAVFGDNYEEVMLENARLLYIGQEADNLFQWEWIDYTLKRNCDEIISSNERSEQRNSVCESREDCNSDTDASISERPFDV</sequence>
<dbReference type="Proteomes" id="UP001165586">
    <property type="component" value="Unassembled WGS sequence"/>
</dbReference>
<dbReference type="SUPFAM" id="SSF88723">
    <property type="entry name" value="PIN domain-like"/>
    <property type="match status" value="1"/>
</dbReference>
<dbReference type="Gene3D" id="3.40.50.1010">
    <property type="entry name" value="5'-nuclease"/>
    <property type="match status" value="1"/>
</dbReference>
<protein>
    <recommendedName>
        <fullName evidence="4">5'-3' exonuclease</fullName>
    </recommendedName>
</protein>